<sequence>MPFFPYWEAVLRPLFKAATILDALGPRAKQLVASQMPEECQFLVEMEQLQNIINGTEPEEGGSMGGGGEGMEGGSSNSTMEGGSEGSSNSTMEEGSEGSSNSTMEEGGESGGEESGGSGGGQGSQQSISWIGHPLGFPTLNQPHQVVVIATKPRFVRSPNSRSEEVVRDLLLERSTSVPPRSHDSRDSHERLRAARVTK</sequence>
<evidence type="ECO:0000256" key="1">
    <source>
        <dbReference type="SAM" id="MobiDB-lite"/>
    </source>
</evidence>
<reference evidence="2 3" key="1">
    <citation type="submission" date="2015-09" db="EMBL/GenBank/DDBJ databases">
        <title>Draft genome of the parasitic nematode Teladorsagia circumcincta isolate WARC Sus (inbred).</title>
        <authorList>
            <person name="Mitreva M."/>
        </authorList>
    </citation>
    <scope>NUCLEOTIDE SEQUENCE [LARGE SCALE GENOMIC DNA]</scope>
    <source>
        <strain evidence="2 3">S</strain>
    </source>
</reference>
<dbReference type="AlphaFoldDB" id="A0A2G9UYZ6"/>
<accession>A0A2G9UYZ6</accession>
<feature type="compositionally biased region" description="Gly residues" evidence="1">
    <location>
        <begin position="113"/>
        <end position="123"/>
    </location>
</feature>
<evidence type="ECO:0000313" key="3">
    <source>
        <dbReference type="Proteomes" id="UP000230423"/>
    </source>
</evidence>
<protein>
    <submittedName>
        <fullName evidence="2">Uncharacterized protein</fullName>
    </submittedName>
</protein>
<gene>
    <name evidence="2" type="ORF">TELCIR_02518</name>
</gene>
<feature type="compositionally biased region" description="Low complexity" evidence="1">
    <location>
        <begin position="74"/>
        <end position="105"/>
    </location>
</feature>
<dbReference type="OrthoDB" id="10624069at2759"/>
<feature type="region of interest" description="Disordered" evidence="1">
    <location>
        <begin position="55"/>
        <end position="136"/>
    </location>
</feature>
<feature type="compositionally biased region" description="Basic and acidic residues" evidence="1">
    <location>
        <begin position="181"/>
        <end position="193"/>
    </location>
</feature>
<feature type="compositionally biased region" description="Gly residues" evidence="1">
    <location>
        <begin position="62"/>
        <end position="73"/>
    </location>
</feature>
<name>A0A2G9UYZ6_TELCI</name>
<organism evidence="2 3">
    <name type="scientific">Teladorsagia circumcincta</name>
    <name type="common">Brown stomach worm</name>
    <name type="synonym">Ostertagia circumcincta</name>
    <dbReference type="NCBI Taxonomy" id="45464"/>
    <lineage>
        <taxon>Eukaryota</taxon>
        <taxon>Metazoa</taxon>
        <taxon>Ecdysozoa</taxon>
        <taxon>Nematoda</taxon>
        <taxon>Chromadorea</taxon>
        <taxon>Rhabditida</taxon>
        <taxon>Rhabditina</taxon>
        <taxon>Rhabditomorpha</taxon>
        <taxon>Strongyloidea</taxon>
        <taxon>Trichostrongylidae</taxon>
        <taxon>Teladorsagia</taxon>
    </lineage>
</organism>
<feature type="region of interest" description="Disordered" evidence="1">
    <location>
        <begin position="173"/>
        <end position="199"/>
    </location>
</feature>
<dbReference type="Proteomes" id="UP000230423">
    <property type="component" value="Unassembled WGS sequence"/>
</dbReference>
<evidence type="ECO:0000313" key="2">
    <source>
        <dbReference type="EMBL" id="PIO75423.1"/>
    </source>
</evidence>
<proteinExistence type="predicted"/>
<keyword evidence="3" id="KW-1185">Reference proteome</keyword>
<dbReference type="EMBL" id="KZ345143">
    <property type="protein sequence ID" value="PIO75423.1"/>
    <property type="molecule type" value="Genomic_DNA"/>
</dbReference>